<keyword evidence="7 10" id="KW-1133">Transmembrane helix</keyword>
<evidence type="ECO:0000256" key="1">
    <source>
        <dbReference type="ARBA" id="ARBA00004651"/>
    </source>
</evidence>
<organism evidence="11 12">
    <name type="scientific">Natranaerobius trueperi</name>
    <dbReference type="NCBI Taxonomy" id="759412"/>
    <lineage>
        <taxon>Bacteria</taxon>
        <taxon>Bacillati</taxon>
        <taxon>Bacillota</taxon>
        <taxon>Clostridia</taxon>
        <taxon>Natranaerobiales</taxon>
        <taxon>Natranaerobiaceae</taxon>
        <taxon>Natranaerobius</taxon>
    </lineage>
</organism>
<feature type="transmembrane region" description="Helical" evidence="10">
    <location>
        <begin position="230"/>
        <end position="249"/>
    </location>
</feature>
<comment type="subcellular location">
    <subcellularLocation>
        <location evidence="1">Cell membrane</location>
        <topology evidence="1">Multi-pass membrane protein</topology>
    </subcellularLocation>
</comment>
<feature type="transmembrane region" description="Helical" evidence="10">
    <location>
        <begin position="74"/>
        <end position="98"/>
    </location>
</feature>
<dbReference type="OrthoDB" id="9810952at2"/>
<keyword evidence="6" id="KW-0630">Potassium</keyword>
<dbReference type="InterPro" id="IPR003445">
    <property type="entry name" value="Cat_transpt"/>
</dbReference>
<feature type="transmembrane region" description="Helical" evidence="10">
    <location>
        <begin position="351"/>
        <end position="371"/>
    </location>
</feature>
<dbReference type="AlphaFoldDB" id="A0A226BX13"/>
<evidence type="ECO:0000256" key="7">
    <source>
        <dbReference type="ARBA" id="ARBA00022989"/>
    </source>
</evidence>
<evidence type="ECO:0000256" key="8">
    <source>
        <dbReference type="ARBA" id="ARBA00023065"/>
    </source>
</evidence>
<evidence type="ECO:0000256" key="9">
    <source>
        <dbReference type="ARBA" id="ARBA00023136"/>
    </source>
</evidence>
<evidence type="ECO:0000256" key="5">
    <source>
        <dbReference type="ARBA" id="ARBA00022692"/>
    </source>
</evidence>
<dbReference type="RefSeq" id="WP_089024428.1">
    <property type="nucleotide sequence ID" value="NZ_NIQC01000036.1"/>
</dbReference>
<keyword evidence="5 10" id="KW-0812">Transmembrane</keyword>
<dbReference type="GO" id="GO:0005886">
    <property type="term" value="C:plasma membrane"/>
    <property type="evidence" value="ECO:0007669"/>
    <property type="project" value="UniProtKB-SubCell"/>
</dbReference>
<dbReference type="GO" id="GO:0015379">
    <property type="term" value="F:potassium:chloride symporter activity"/>
    <property type="evidence" value="ECO:0007669"/>
    <property type="project" value="InterPro"/>
</dbReference>
<proteinExistence type="predicted"/>
<keyword evidence="4" id="KW-0633">Potassium transport</keyword>
<protein>
    <submittedName>
        <fullName evidence="11">Trk family potassium uptake protein</fullName>
    </submittedName>
</protein>
<name>A0A226BX13_9FIRM</name>
<accession>A0A226BX13</accession>
<evidence type="ECO:0000256" key="3">
    <source>
        <dbReference type="ARBA" id="ARBA00022475"/>
    </source>
</evidence>
<evidence type="ECO:0000313" key="12">
    <source>
        <dbReference type="Proteomes" id="UP000214588"/>
    </source>
</evidence>
<dbReference type="Proteomes" id="UP000214588">
    <property type="component" value="Unassembled WGS sequence"/>
</dbReference>
<keyword evidence="12" id="KW-1185">Reference proteome</keyword>
<dbReference type="PANTHER" id="PTHR32024:SF1">
    <property type="entry name" value="KTR SYSTEM POTASSIUM UPTAKE PROTEIN B"/>
    <property type="match status" value="1"/>
</dbReference>
<keyword evidence="8" id="KW-0406">Ion transport</keyword>
<feature type="transmembrane region" description="Helical" evidence="10">
    <location>
        <begin position="193"/>
        <end position="215"/>
    </location>
</feature>
<reference evidence="11 12" key="1">
    <citation type="submission" date="2017-06" db="EMBL/GenBank/DDBJ databases">
        <title>Draft Genome Sequence of Natranaerobius trueperi halophilic, alkalithermophilic bacteria from soda lakes.</title>
        <authorList>
            <person name="Zhao B."/>
        </authorList>
    </citation>
    <scope>NUCLEOTIDE SEQUENCE [LARGE SCALE GENOMIC DNA]</scope>
    <source>
        <strain evidence="11 12">DSM 18760</strain>
    </source>
</reference>
<feature type="transmembrane region" description="Helical" evidence="10">
    <location>
        <begin position="14"/>
        <end position="36"/>
    </location>
</feature>
<evidence type="ECO:0000313" key="11">
    <source>
        <dbReference type="EMBL" id="OWZ82864.1"/>
    </source>
</evidence>
<keyword evidence="9 10" id="KW-0472">Membrane</keyword>
<comment type="caution">
    <text evidence="11">The sequence shown here is derived from an EMBL/GenBank/DDBJ whole genome shotgun (WGS) entry which is preliminary data.</text>
</comment>
<dbReference type="Pfam" id="PF02386">
    <property type="entry name" value="TrkH"/>
    <property type="match status" value="1"/>
</dbReference>
<dbReference type="InterPro" id="IPR004772">
    <property type="entry name" value="TrkH"/>
</dbReference>
<keyword evidence="2" id="KW-0813">Transport</keyword>
<evidence type="ECO:0000256" key="6">
    <source>
        <dbReference type="ARBA" id="ARBA00022958"/>
    </source>
</evidence>
<evidence type="ECO:0000256" key="10">
    <source>
        <dbReference type="SAM" id="Phobius"/>
    </source>
</evidence>
<feature type="transmembrane region" description="Helical" evidence="10">
    <location>
        <begin position="43"/>
        <end position="62"/>
    </location>
</feature>
<evidence type="ECO:0000256" key="4">
    <source>
        <dbReference type="ARBA" id="ARBA00022538"/>
    </source>
</evidence>
<keyword evidence="3" id="KW-1003">Cell membrane</keyword>
<gene>
    <name evidence="11" type="ORF">CDO51_11760</name>
</gene>
<dbReference type="PANTHER" id="PTHR32024">
    <property type="entry name" value="TRK SYSTEM POTASSIUM UPTAKE PROTEIN TRKG-RELATED"/>
    <property type="match status" value="1"/>
</dbReference>
<dbReference type="NCBIfam" id="TIGR00933">
    <property type="entry name" value="2a38"/>
    <property type="match status" value="1"/>
</dbReference>
<dbReference type="EMBL" id="NIQC01000036">
    <property type="protein sequence ID" value="OWZ82864.1"/>
    <property type="molecule type" value="Genomic_DNA"/>
</dbReference>
<feature type="transmembrane region" description="Helical" evidence="10">
    <location>
        <begin position="125"/>
        <end position="146"/>
    </location>
</feature>
<feature type="transmembrane region" description="Helical" evidence="10">
    <location>
        <begin position="407"/>
        <end position="428"/>
    </location>
</feature>
<evidence type="ECO:0000256" key="2">
    <source>
        <dbReference type="ARBA" id="ARBA00022448"/>
    </source>
</evidence>
<sequence>MVVRDKTTFNPAKILVLGFLSLILIGTILLSLPIAVNGDRVPLLDAIFTATSAVCVTGLVVVDTGTTFTMFGQTVIMVLIQMGGLGFMTVATLIFMALGRKITLKERIVIQQQFNQFDLQGLVRLVKYIIFLTLIVEGIAAIILGFRFTQLLDLDYATGMFYGLFHSISAFSNAGFDIIGEYRSLTPFVEDPIISIIIPLLFIFGGLGFTVLVDLKRSRNLKRLSFHSKVSLLITSILLVIGFFVVLILEWNNPETLGAVDSGSKIWSAFFTGATPRTAGYNVLPTDELTNPTTLFLMVLMFIGASPASTGGGIKTTTFGTLLLTVNAVIRGTHDVNFLERRIPYSLINKALAIIFISLVLVFIVATLLMITENATFEETLFETISAFGTVGLSKGITPNLTPVGKAIVIVTMFIGRLGPLTLAFAFARGKEKTGVRYPEERLLIG</sequence>